<dbReference type="GO" id="GO:0000455">
    <property type="term" value="P:enzyme-directed rRNA pseudouridine synthesis"/>
    <property type="evidence" value="ECO:0007669"/>
    <property type="project" value="TreeGrafter"/>
</dbReference>
<dbReference type="Gene3D" id="3.30.2350.10">
    <property type="entry name" value="Pseudouridine synthase"/>
    <property type="match status" value="1"/>
</dbReference>
<dbReference type="InterPro" id="IPR020103">
    <property type="entry name" value="PsdUridine_synth_cat_dom_sf"/>
</dbReference>
<keyword evidence="4" id="KW-1185">Reference proteome</keyword>
<dbReference type="InterPro" id="IPR006145">
    <property type="entry name" value="PsdUridine_synth_RsuA/RluA"/>
</dbReference>
<dbReference type="Proteomes" id="UP001054902">
    <property type="component" value="Unassembled WGS sequence"/>
</dbReference>
<dbReference type="InterPro" id="IPR006224">
    <property type="entry name" value="PsdUridine_synth_RluA-like_CS"/>
</dbReference>
<feature type="domain" description="Pseudouridine synthase RsuA/RluA-like" evidence="2">
    <location>
        <begin position="221"/>
        <end position="395"/>
    </location>
</feature>
<dbReference type="EMBL" id="BLLK01000058">
    <property type="protein sequence ID" value="GFH57270.1"/>
    <property type="molecule type" value="Genomic_DNA"/>
</dbReference>
<evidence type="ECO:0000313" key="4">
    <source>
        <dbReference type="Proteomes" id="UP001054902"/>
    </source>
</evidence>
<protein>
    <recommendedName>
        <fullName evidence="2">Pseudouridine synthase RsuA/RluA-like domain-containing protein</fullName>
    </recommendedName>
</protein>
<evidence type="ECO:0000256" key="1">
    <source>
        <dbReference type="ARBA" id="ARBA00010876"/>
    </source>
</evidence>
<comment type="caution">
    <text evidence="3">The sequence shown here is derived from an EMBL/GenBank/DDBJ whole genome shotgun (WGS) entry which is preliminary data.</text>
</comment>
<organism evidence="3 4">
    <name type="scientific">Chaetoceros tenuissimus</name>
    <dbReference type="NCBI Taxonomy" id="426638"/>
    <lineage>
        <taxon>Eukaryota</taxon>
        <taxon>Sar</taxon>
        <taxon>Stramenopiles</taxon>
        <taxon>Ochrophyta</taxon>
        <taxon>Bacillariophyta</taxon>
        <taxon>Coscinodiscophyceae</taxon>
        <taxon>Chaetocerotophycidae</taxon>
        <taxon>Chaetocerotales</taxon>
        <taxon>Chaetocerotaceae</taxon>
        <taxon>Chaetoceros</taxon>
    </lineage>
</organism>
<dbReference type="PROSITE" id="PS01129">
    <property type="entry name" value="PSI_RLU"/>
    <property type="match status" value="1"/>
</dbReference>
<gene>
    <name evidence="3" type="ORF">CTEN210_13746</name>
</gene>
<accession>A0AAD3D5R6</accession>
<dbReference type="AlphaFoldDB" id="A0AAD3D5R6"/>
<dbReference type="SUPFAM" id="SSF55120">
    <property type="entry name" value="Pseudouridine synthase"/>
    <property type="match status" value="1"/>
</dbReference>
<dbReference type="Pfam" id="PF00849">
    <property type="entry name" value="PseudoU_synth_2"/>
    <property type="match status" value="1"/>
</dbReference>
<proteinExistence type="inferred from homology"/>
<comment type="similarity">
    <text evidence="1">Belongs to the pseudouridine synthase RluA family.</text>
</comment>
<evidence type="ECO:0000259" key="2">
    <source>
        <dbReference type="Pfam" id="PF00849"/>
    </source>
</evidence>
<dbReference type="CDD" id="cd02869">
    <property type="entry name" value="PseudoU_synth_RluA_like"/>
    <property type="match status" value="1"/>
</dbReference>
<dbReference type="InterPro" id="IPR050188">
    <property type="entry name" value="RluA_PseudoU_synthase"/>
</dbReference>
<dbReference type="PANTHER" id="PTHR21600">
    <property type="entry name" value="MITOCHONDRIAL RNA PSEUDOURIDINE SYNTHASE"/>
    <property type="match status" value="1"/>
</dbReference>
<dbReference type="GO" id="GO:0003723">
    <property type="term" value="F:RNA binding"/>
    <property type="evidence" value="ECO:0007669"/>
    <property type="project" value="InterPro"/>
</dbReference>
<reference evidence="3 4" key="1">
    <citation type="journal article" date="2021" name="Sci. Rep.">
        <title>The genome of the diatom Chaetoceros tenuissimus carries an ancient integrated fragment of an extant virus.</title>
        <authorList>
            <person name="Hongo Y."/>
            <person name="Kimura K."/>
            <person name="Takaki Y."/>
            <person name="Yoshida Y."/>
            <person name="Baba S."/>
            <person name="Kobayashi G."/>
            <person name="Nagasaki K."/>
            <person name="Hano T."/>
            <person name="Tomaru Y."/>
        </authorList>
    </citation>
    <scope>NUCLEOTIDE SEQUENCE [LARGE SCALE GENOMIC DNA]</scope>
    <source>
        <strain evidence="3 4">NIES-3715</strain>
    </source>
</reference>
<name>A0AAD3D5R6_9STRA</name>
<sequence length="499" mass="56624">MVLVLISRISWTKAFTLNSRLSRISQRPFSLEKIFSLQSGSTTERIDYTSTRYIADNATGAFYDDAERDASCLVYPKGTPEGFYVIKQYEIPEEGFSSFSSDTESVGISQEEVTRLDIDSKNITLPIALMLLDNEEYPSLSRARKACRKGYIVIHRGALERNETTGMPIFETSKCLRGRVGDRVFPGDVIGRQVRMHGGFYPGFNNQKPAFDLPVVYEDDHFAIVNKPAGVVVYSQRKQNHGLMTVRAALPFVLKPPSRGTLAIIRRPASVHRLDKPTSGLLLVAKTKPAMVHLTRQFTNRIIKKTYTAIVNGIPSEPLSSNISNENALELGFDVNADEDVEWQVIDNVMDEKNAVTIWRTMKSVKSLKANDGALTLVELKPKTGRYHQLRRHMAWEKNCPIIGDKTYDGGGDAMKFRERGLFLCSNKVILEHPYYNSEHGKREWENIPTEKKEGEGYKLFENEGTIFVEASIDLPQKFHSFLDNEEKRYKKFDSEVEK</sequence>
<dbReference type="PANTHER" id="PTHR21600:SF87">
    <property type="entry name" value="RNA PSEUDOURIDYLATE SYNTHASE DOMAIN-CONTAINING PROTEIN 1"/>
    <property type="match status" value="1"/>
</dbReference>
<evidence type="ECO:0000313" key="3">
    <source>
        <dbReference type="EMBL" id="GFH57270.1"/>
    </source>
</evidence>
<dbReference type="GO" id="GO:0009982">
    <property type="term" value="F:pseudouridine synthase activity"/>
    <property type="evidence" value="ECO:0007669"/>
    <property type="project" value="InterPro"/>
</dbReference>